<reference evidence="3 4" key="1">
    <citation type="submission" date="2020-01" db="EMBL/GenBank/DDBJ databases">
        <title>Insect and environment-associated Actinomycetes.</title>
        <authorList>
            <person name="Currrie C."/>
            <person name="Chevrette M."/>
            <person name="Carlson C."/>
            <person name="Stubbendieck R."/>
            <person name="Wendt-Pienkowski E."/>
        </authorList>
    </citation>
    <scope>NUCLEOTIDE SEQUENCE [LARGE SCALE GENOMIC DNA]</scope>
    <source>
        <strain evidence="3 4">SID7590</strain>
    </source>
</reference>
<keyword evidence="2" id="KW-1133">Transmembrane helix</keyword>
<proteinExistence type="predicted"/>
<evidence type="ECO:0000256" key="1">
    <source>
        <dbReference type="SAM" id="MobiDB-lite"/>
    </source>
</evidence>
<comment type="caution">
    <text evidence="3">The sequence shown here is derived from an EMBL/GenBank/DDBJ whole genome shotgun (WGS) entry which is preliminary data.</text>
</comment>
<dbReference type="Proteomes" id="UP000469670">
    <property type="component" value="Unassembled WGS sequence"/>
</dbReference>
<keyword evidence="2" id="KW-0472">Membrane</keyword>
<organism evidence="3 4">
    <name type="scientific">Streptomyces parvus</name>
    <dbReference type="NCBI Taxonomy" id="66428"/>
    <lineage>
        <taxon>Bacteria</taxon>
        <taxon>Bacillati</taxon>
        <taxon>Actinomycetota</taxon>
        <taxon>Actinomycetes</taxon>
        <taxon>Kitasatosporales</taxon>
        <taxon>Streptomycetaceae</taxon>
        <taxon>Streptomyces</taxon>
    </lineage>
</organism>
<feature type="region of interest" description="Disordered" evidence="1">
    <location>
        <begin position="166"/>
        <end position="192"/>
    </location>
</feature>
<name>A0A7K3RQE2_9ACTN</name>
<gene>
    <name evidence="3" type="ORF">G3I50_03960</name>
</gene>
<evidence type="ECO:0000313" key="4">
    <source>
        <dbReference type="Proteomes" id="UP000469670"/>
    </source>
</evidence>
<sequence length="238" mass="24969">MNDVCVPQPPESRSAGDEGPGRRRWILASVSAGALVLVGAAVAVGLVLLDEDGETTSGRVKETGPGIGWAEGITPAWMSGRMGLGIPATAESAQAAYEGTLRFDTGILTFTLTRAEAETYLSEHPPQGKWLEPAEVQTGVPAHDFAHLGLPEPESFAKGIRYGDVCPGRTDPAESPEPSGSPGTPFGMGDGYDTSDGQCVRLYAHEYTPHRTRIYLRAHFDPGISPLPSVPSSSPSAG</sequence>
<dbReference type="EMBL" id="JAAGMP010000207">
    <property type="protein sequence ID" value="NEC17421.1"/>
    <property type="molecule type" value="Genomic_DNA"/>
</dbReference>
<keyword evidence="2" id="KW-0812">Transmembrane</keyword>
<protein>
    <submittedName>
        <fullName evidence="3">Uncharacterized protein</fullName>
    </submittedName>
</protein>
<evidence type="ECO:0000313" key="3">
    <source>
        <dbReference type="EMBL" id="NEC17421.1"/>
    </source>
</evidence>
<dbReference type="AlphaFoldDB" id="A0A7K3RQE2"/>
<feature type="transmembrane region" description="Helical" evidence="2">
    <location>
        <begin position="25"/>
        <end position="49"/>
    </location>
</feature>
<evidence type="ECO:0000256" key="2">
    <source>
        <dbReference type="SAM" id="Phobius"/>
    </source>
</evidence>
<feature type="region of interest" description="Disordered" evidence="1">
    <location>
        <begin position="1"/>
        <end position="20"/>
    </location>
</feature>
<dbReference type="RefSeq" id="WP_164199837.1">
    <property type="nucleotide sequence ID" value="NZ_JAAGMP010000207.1"/>
</dbReference>
<accession>A0A7K3RQE2</accession>